<gene>
    <name evidence="1" type="ORF">COT97_04165</name>
</gene>
<reference evidence="2" key="1">
    <citation type="submission" date="2017-09" db="EMBL/GenBank/DDBJ databases">
        <title>Depth-based differentiation of microbial function through sediment-hosted aquifers and enrichment of novel symbionts in the deep terrestrial subsurface.</title>
        <authorList>
            <person name="Probst A.J."/>
            <person name="Ladd B."/>
            <person name="Jarett J.K."/>
            <person name="Geller-Mcgrath D.E."/>
            <person name="Sieber C.M.K."/>
            <person name="Emerson J.B."/>
            <person name="Anantharaman K."/>
            <person name="Thomas B.C."/>
            <person name="Malmstrom R."/>
            <person name="Stieglmeier M."/>
            <person name="Klingl A."/>
            <person name="Woyke T."/>
            <person name="Ryan C.M."/>
            <person name="Banfield J.F."/>
        </authorList>
    </citation>
    <scope>NUCLEOTIDE SEQUENCE [LARGE SCALE GENOMIC DNA]</scope>
</reference>
<dbReference type="AlphaFoldDB" id="A0A2H0V492"/>
<dbReference type="Proteomes" id="UP000229901">
    <property type="component" value="Unassembled WGS sequence"/>
</dbReference>
<evidence type="ECO:0000313" key="1">
    <source>
        <dbReference type="EMBL" id="PIR93892.1"/>
    </source>
</evidence>
<accession>A0A2H0V492</accession>
<organism evidence="1 2">
    <name type="scientific">Candidatus Falkowbacteria bacterium CG10_big_fil_rev_8_21_14_0_10_39_11</name>
    <dbReference type="NCBI Taxonomy" id="1974565"/>
    <lineage>
        <taxon>Bacteria</taxon>
        <taxon>Candidatus Falkowiibacteriota</taxon>
    </lineage>
</organism>
<name>A0A2H0V492_9BACT</name>
<dbReference type="EMBL" id="PFAP01000031">
    <property type="protein sequence ID" value="PIR93892.1"/>
    <property type="molecule type" value="Genomic_DNA"/>
</dbReference>
<proteinExistence type="predicted"/>
<evidence type="ECO:0000313" key="2">
    <source>
        <dbReference type="Proteomes" id="UP000229901"/>
    </source>
</evidence>
<protein>
    <submittedName>
        <fullName evidence="1">Uncharacterized protein</fullName>
    </submittedName>
</protein>
<comment type="caution">
    <text evidence="1">The sequence shown here is derived from an EMBL/GenBank/DDBJ whole genome shotgun (WGS) entry which is preliminary data.</text>
</comment>
<sequence>MESSIEFELSKNPIKERVDELRQKMIAKLLEMNEKVEKAKKFGAELLSRNLPDGHNDIVKFNQMMDQIKAEQDAYNVLAAQMWNLNIEASGN</sequence>